<feature type="compositionally biased region" description="Low complexity" evidence="1">
    <location>
        <begin position="22"/>
        <end position="40"/>
    </location>
</feature>
<feature type="region of interest" description="Disordered" evidence="1">
    <location>
        <begin position="81"/>
        <end position="127"/>
    </location>
</feature>
<dbReference type="AlphaFoldDB" id="A0A3L6TRW0"/>
<feature type="region of interest" description="Disordered" evidence="1">
    <location>
        <begin position="1"/>
        <end position="41"/>
    </location>
</feature>
<evidence type="ECO:0000313" key="4">
    <source>
        <dbReference type="EMBL" id="RLN41604.1"/>
    </source>
</evidence>
<evidence type="ECO:0000256" key="1">
    <source>
        <dbReference type="SAM" id="MobiDB-lite"/>
    </source>
</evidence>
<proteinExistence type="predicted"/>
<dbReference type="STRING" id="4540.A0A3L6TRW0"/>
<organism evidence="4 5">
    <name type="scientific">Panicum miliaceum</name>
    <name type="common">Proso millet</name>
    <name type="synonym">Broomcorn millet</name>
    <dbReference type="NCBI Taxonomy" id="4540"/>
    <lineage>
        <taxon>Eukaryota</taxon>
        <taxon>Viridiplantae</taxon>
        <taxon>Streptophyta</taxon>
        <taxon>Embryophyta</taxon>
        <taxon>Tracheophyta</taxon>
        <taxon>Spermatophyta</taxon>
        <taxon>Magnoliopsida</taxon>
        <taxon>Liliopsida</taxon>
        <taxon>Poales</taxon>
        <taxon>Poaceae</taxon>
        <taxon>PACMAD clade</taxon>
        <taxon>Panicoideae</taxon>
        <taxon>Panicodae</taxon>
        <taxon>Paniceae</taxon>
        <taxon>Panicinae</taxon>
        <taxon>Panicum</taxon>
        <taxon>Panicum sect. Panicum</taxon>
    </lineage>
</organism>
<comment type="caution">
    <text evidence="4">The sequence shown here is derived from an EMBL/GenBank/DDBJ whole genome shotgun (WGS) entry which is preliminary data.</text>
</comment>
<dbReference type="EMBL" id="PQIB02000001">
    <property type="protein sequence ID" value="RLN41604.1"/>
    <property type="molecule type" value="Genomic_DNA"/>
</dbReference>
<dbReference type="OrthoDB" id="1689146at2759"/>
<dbReference type="Proteomes" id="UP000275267">
    <property type="component" value="Unassembled WGS sequence"/>
</dbReference>
<accession>A0A3L6TRW0</accession>
<evidence type="ECO:0000256" key="2">
    <source>
        <dbReference type="SAM" id="Phobius"/>
    </source>
</evidence>
<name>A0A3L6TRW0_PANMI</name>
<keyword evidence="2" id="KW-1133">Transmembrane helix</keyword>
<feature type="compositionally biased region" description="Low complexity" evidence="1">
    <location>
        <begin position="198"/>
        <end position="221"/>
    </location>
</feature>
<feature type="compositionally biased region" description="Gly residues" evidence="1">
    <location>
        <begin position="188"/>
        <end position="197"/>
    </location>
</feature>
<feature type="transmembrane region" description="Helical" evidence="2">
    <location>
        <begin position="276"/>
        <end position="295"/>
    </location>
</feature>
<feature type="domain" description="DUF4220" evidence="3">
    <location>
        <begin position="278"/>
        <end position="391"/>
    </location>
</feature>
<feature type="compositionally biased region" description="Basic and acidic residues" evidence="1">
    <location>
        <begin position="223"/>
        <end position="237"/>
    </location>
</feature>
<gene>
    <name evidence="4" type="ORF">C2845_PM01G35070</name>
</gene>
<reference evidence="5" key="1">
    <citation type="journal article" date="2019" name="Nat. Commun.">
        <title>The genome of broomcorn millet.</title>
        <authorList>
            <person name="Zou C."/>
            <person name="Miki D."/>
            <person name="Li D."/>
            <person name="Tang Q."/>
            <person name="Xiao L."/>
            <person name="Rajput S."/>
            <person name="Deng P."/>
            <person name="Jia W."/>
            <person name="Huang R."/>
            <person name="Zhang M."/>
            <person name="Sun Y."/>
            <person name="Hu J."/>
            <person name="Fu X."/>
            <person name="Schnable P.S."/>
            <person name="Li F."/>
            <person name="Zhang H."/>
            <person name="Feng B."/>
            <person name="Zhu X."/>
            <person name="Liu R."/>
            <person name="Schnable J.C."/>
            <person name="Zhu J.-K."/>
            <person name="Zhang H."/>
        </authorList>
    </citation>
    <scope>NUCLEOTIDE SEQUENCE [LARGE SCALE GENOMIC DNA]</scope>
</reference>
<keyword evidence="5" id="KW-1185">Reference proteome</keyword>
<dbReference type="InterPro" id="IPR025315">
    <property type="entry name" value="DUF4220"/>
</dbReference>
<evidence type="ECO:0000259" key="3">
    <source>
        <dbReference type="Pfam" id="PF13968"/>
    </source>
</evidence>
<protein>
    <recommendedName>
        <fullName evidence="3">DUF4220 domain-containing protein</fullName>
    </recommendedName>
</protein>
<dbReference type="Pfam" id="PF13968">
    <property type="entry name" value="DUF4220"/>
    <property type="match status" value="1"/>
</dbReference>
<keyword evidence="2" id="KW-0812">Transmembrane</keyword>
<dbReference type="PANTHER" id="PTHR31325">
    <property type="entry name" value="OS01G0798800 PROTEIN-RELATED"/>
    <property type="match status" value="1"/>
</dbReference>
<feature type="region of interest" description="Disordered" evidence="1">
    <location>
        <begin position="147"/>
        <end position="237"/>
    </location>
</feature>
<sequence length="469" mass="51432">MARDDIQRWIEMASEPDGGRRGTTTGTGIRRRGISTARASDAAVRDDGRRWFVTTSSPDARRAVQDRDGGRRWIVTAGATTAGGAGLRQRGTASGDRSRRRAGPMVGGLEPRPALDSDGEGPRCRTTHDRRMMDRNSERRRIVMAGATMADGARSRGERARWCRQGRRPALDRAAPMPPAREHDSGRGRGPGTGRAGGAASPAAGADRAGSLGLGAGSRRLTASRERTGAKVERDIDGRNRSRSTSIAGMGFTLQVALLILAEFRRRVDYRMLRFLVWSAYMLADGTAIYVLGHLSATSRSPGHELMAFWAPFLLLHLGGQDNITAYTIEDNRLWLRHLQTLAVQVAAAAYVIYESSIAGSRSLLLPATILMFVVSVIKYGERVWALRVSSEGMHIFLTREERYKVVEMQPPLMYDVFYTKAELALPCPCNCVPPSTRPYSQLEKFLVTLLGPAQLASAVHSQQNQPMQ</sequence>
<keyword evidence="2" id="KW-0472">Membrane</keyword>
<evidence type="ECO:0000313" key="5">
    <source>
        <dbReference type="Proteomes" id="UP000275267"/>
    </source>
</evidence>